<keyword evidence="1" id="KW-1133">Transmembrane helix</keyword>
<dbReference type="PATRIC" id="fig|396014.3.peg.952"/>
<evidence type="ECO:0000256" key="1">
    <source>
        <dbReference type="SAM" id="Phobius"/>
    </source>
</evidence>
<feature type="transmembrane region" description="Helical" evidence="1">
    <location>
        <begin position="60"/>
        <end position="84"/>
    </location>
</feature>
<dbReference type="AlphaFoldDB" id="Z9JWG5"/>
<evidence type="ECO:0000313" key="2">
    <source>
        <dbReference type="EMBL" id="EWS82363.1"/>
    </source>
</evidence>
<comment type="caution">
    <text evidence="2">The sequence shown here is derived from an EMBL/GenBank/DDBJ whole genome shotgun (WGS) entry which is preliminary data.</text>
</comment>
<organism evidence="2 3">
    <name type="scientific">Brachybacterium phenoliresistens</name>
    <dbReference type="NCBI Taxonomy" id="396014"/>
    <lineage>
        <taxon>Bacteria</taxon>
        <taxon>Bacillati</taxon>
        <taxon>Actinomycetota</taxon>
        <taxon>Actinomycetes</taxon>
        <taxon>Micrococcales</taxon>
        <taxon>Dermabacteraceae</taxon>
        <taxon>Brachybacterium</taxon>
    </lineage>
</organism>
<proteinExistence type="predicted"/>
<keyword evidence="1" id="KW-0812">Transmembrane</keyword>
<feature type="transmembrane region" description="Helical" evidence="1">
    <location>
        <begin position="21"/>
        <end position="48"/>
    </location>
</feature>
<keyword evidence="1" id="KW-0472">Membrane</keyword>
<dbReference type="OrthoDB" id="8082651at2"/>
<keyword evidence="3" id="KW-1185">Reference proteome</keyword>
<gene>
    <name evidence="2" type="ORF">BF93_12225</name>
</gene>
<name>Z9JWG5_9MICO</name>
<accession>Z9JWG5</accession>
<sequence>MPTTPAARRAVPRLGARTRKAVLSVHLAAMGTWLGMDVVLGILVAAALRADGPTSAVMARAIGVFVGLPLVAAAVATLVSGIVLGLGSKYGLLRYWWVGVKLVLTVVLTVLVIVVLVPSVAELAEAAAASQEAGGAGSARFVFDRQLIYPPVVSTAALLFAAAISVIKPWGRRGRERGGR</sequence>
<evidence type="ECO:0000313" key="3">
    <source>
        <dbReference type="Proteomes" id="UP000023067"/>
    </source>
</evidence>
<dbReference type="STRING" id="396014.BF93_12225"/>
<dbReference type="EMBL" id="JDYK01000003">
    <property type="protein sequence ID" value="EWS82363.1"/>
    <property type="molecule type" value="Genomic_DNA"/>
</dbReference>
<protein>
    <recommendedName>
        <fullName evidence="4">DUF2269 domain-containing protein</fullName>
    </recommendedName>
</protein>
<feature type="transmembrane region" description="Helical" evidence="1">
    <location>
        <begin position="147"/>
        <end position="167"/>
    </location>
</feature>
<dbReference type="HOGENOM" id="CLU_114403_0_0_11"/>
<reference evidence="2 3" key="1">
    <citation type="submission" date="2014-02" db="EMBL/GenBank/DDBJ databases">
        <title>Genome sequence of Brachybacterium phenoliresistens strain W13A50.</title>
        <authorList>
            <person name="Wang X."/>
        </authorList>
    </citation>
    <scope>NUCLEOTIDE SEQUENCE [LARGE SCALE GENOMIC DNA]</scope>
    <source>
        <strain evidence="2 3">W13A50</strain>
    </source>
</reference>
<dbReference type="Proteomes" id="UP000023067">
    <property type="component" value="Unassembled WGS sequence"/>
</dbReference>
<evidence type="ECO:0008006" key="4">
    <source>
        <dbReference type="Google" id="ProtNLM"/>
    </source>
</evidence>
<feature type="transmembrane region" description="Helical" evidence="1">
    <location>
        <begin position="96"/>
        <end position="117"/>
    </location>
</feature>
<dbReference type="eggNOG" id="COG1018">
    <property type="taxonomic scope" value="Bacteria"/>
</dbReference>